<evidence type="ECO:0000313" key="6">
    <source>
        <dbReference type="EMBL" id="SFQ38697.1"/>
    </source>
</evidence>
<keyword evidence="7" id="KW-1185">Reference proteome</keyword>
<evidence type="ECO:0000256" key="3">
    <source>
        <dbReference type="ARBA" id="ARBA00023054"/>
    </source>
</evidence>
<dbReference type="PANTHER" id="PTHR30563">
    <property type="entry name" value="DNA RECOMBINATION PROTEIN RMUC"/>
    <property type="match status" value="1"/>
</dbReference>
<dbReference type="Pfam" id="PF02646">
    <property type="entry name" value="RmuC"/>
    <property type="match status" value="1"/>
</dbReference>
<evidence type="ECO:0000256" key="2">
    <source>
        <dbReference type="ARBA" id="ARBA00009840"/>
    </source>
</evidence>
<keyword evidence="4" id="KW-0233">DNA recombination</keyword>
<dbReference type="RefSeq" id="WP_090660663.1">
    <property type="nucleotide sequence ID" value="NZ_FOXQ01000010.1"/>
</dbReference>
<feature type="coiled-coil region" evidence="5">
    <location>
        <begin position="27"/>
        <end position="65"/>
    </location>
</feature>
<proteinExistence type="inferred from homology"/>
<protein>
    <submittedName>
        <fullName evidence="6">DNA recombination protein RmuC</fullName>
    </submittedName>
</protein>
<dbReference type="STRING" id="1465490.SAMN05444277_110132"/>
<dbReference type="InterPro" id="IPR003798">
    <property type="entry name" value="DNA_recombination_RmuC"/>
</dbReference>
<dbReference type="OrthoDB" id="370725at2"/>
<dbReference type="AlphaFoldDB" id="A0A1I5Y424"/>
<gene>
    <name evidence="6" type="ORF">SAMN05444277_110132</name>
</gene>
<accession>A0A1I5Y424</accession>
<organism evidence="6 7">
    <name type="scientific">Parafilimonas terrae</name>
    <dbReference type="NCBI Taxonomy" id="1465490"/>
    <lineage>
        <taxon>Bacteria</taxon>
        <taxon>Pseudomonadati</taxon>
        <taxon>Bacteroidota</taxon>
        <taxon>Chitinophagia</taxon>
        <taxon>Chitinophagales</taxon>
        <taxon>Chitinophagaceae</taxon>
        <taxon>Parafilimonas</taxon>
    </lineage>
</organism>
<evidence type="ECO:0000256" key="1">
    <source>
        <dbReference type="ARBA" id="ARBA00003416"/>
    </source>
</evidence>
<dbReference type="EMBL" id="FOXQ01000010">
    <property type="protein sequence ID" value="SFQ38697.1"/>
    <property type="molecule type" value="Genomic_DNA"/>
</dbReference>
<evidence type="ECO:0000256" key="5">
    <source>
        <dbReference type="SAM" id="Coils"/>
    </source>
</evidence>
<dbReference type="PANTHER" id="PTHR30563:SF0">
    <property type="entry name" value="DNA RECOMBINATION PROTEIN RMUC"/>
    <property type="match status" value="1"/>
</dbReference>
<reference evidence="6 7" key="1">
    <citation type="submission" date="2016-10" db="EMBL/GenBank/DDBJ databases">
        <authorList>
            <person name="de Groot N.N."/>
        </authorList>
    </citation>
    <scope>NUCLEOTIDE SEQUENCE [LARGE SCALE GENOMIC DNA]</scope>
    <source>
        <strain evidence="6 7">DSM 28286</strain>
    </source>
</reference>
<comment type="similarity">
    <text evidence="2">Belongs to the RmuC family.</text>
</comment>
<sequence length="522" mass="59025">MAVLYILLGIIILLLIIVLIKSFTGNNNAQQQSIENIETKLNETAIQQNAKHEALQSNLQRIEAALLAAGQHTEQSLRNDLQQGQETIRKEISFNRIETNNQSLRARQEQTKALQSFEEKLNHLTNTIDHKLSAFSESNNSNALASRTEIKEALNSFKKDLAQSIGDFNTQQKDNFYQLLRKQSDQNTDTSTKLDTMRNTIEQKVTAMQTSNEQKLEQMRITVDEKLQKTLEARLGESFKLVSERLEAVHKGLGDMQTLATGVGDLKRVLSNVKTRGVLGEYQLESLLEQILTPDQYAKNVKTKRGSNALVEFAVKLPNKQNSNEPLWLPIDSKFPKEAFELLTDAYEHGNPEQVEEHRRTFSKGIRNCAQDICSKYIDAPNTTDFAILFLPFESLYAEVLRTPGLFESMQRECRVIITGPTTLSALLNSLQMGFRTLAIEKRSGEVWQLLSAVKTEFGNFNTLLTKAQSNIQTGLNQLEDVVGKRTKAIERKLKDVQVLNVDDANKIIPMIGDEQLNDEEE</sequence>
<name>A0A1I5Y424_9BACT</name>
<evidence type="ECO:0000313" key="7">
    <source>
        <dbReference type="Proteomes" id="UP000199031"/>
    </source>
</evidence>
<dbReference type="GO" id="GO:0006310">
    <property type="term" value="P:DNA recombination"/>
    <property type="evidence" value="ECO:0007669"/>
    <property type="project" value="UniProtKB-KW"/>
</dbReference>
<keyword evidence="3 5" id="KW-0175">Coiled coil</keyword>
<evidence type="ECO:0000256" key="4">
    <source>
        <dbReference type="ARBA" id="ARBA00023172"/>
    </source>
</evidence>
<comment type="function">
    <text evidence="1">Involved in DNA recombination.</text>
</comment>
<dbReference type="Proteomes" id="UP000199031">
    <property type="component" value="Unassembled WGS sequence"/>
</dbReference>